<dbReference type="InterPro" id="IPR027417">
    <property type="entry name" value="P-loop_NTPase"/>
</dbReference>
<keyword evidence="6" id="KW-1185">Reference proteome</keyword>
<evidence type="ECO:0000313" key="5">
    <source>
        <dbReference type="EMBL" id="MBP5835900.1"/>
    </source>
</evidence>
<proteinExistence type="inferred from homology"/>
<comment type="similarity">
    <text evidence="1">Belongs to the AAA ATPase family.</text>
</comment>
<dbReference type="PROSITE" id="PS00674">
    <property type="entry name" value="AAA"/>
    <property type="match status" value="1"/>
</dbReference>
<dbReference type="SUPFAM" id="SSF52540">
    <property type="entry name" value="P-loop containing nucleoside triphosphate hydrolases"/>
    <property type="match status" value="1"/>
</dbReference>
<feature type="transmembrane region" description="Helical" evidence="3">
    <location>
        <begin position="21"/>
        <end position="41"/>
    </location>
</feature>
<dbReference type="InterPro" id="IPR003959">
    <property type="entry name" value="ATPase_AAA_core"/>
</dbReference>
<name>A0ABS5CY49_9MOLU</name>
<dbReference type="Proteomes" id="UP001195571">
    <property type="component" value="Unassembled WGS sequence"/>
</dbReference>
<keyword evidence="3" id="KW-1133">Transmembrane helix</keyword>
<feature type="coiled-coil region" evidence="2">
    <location>
        <begin position="42"/>
        <end position="91"/>
    </location>
</feature>
<evidence type="ECO:0000259" key="4">
    <source>
        <dbReference type="SMART" id="SM00382"/>
    </source>
</evidence>
<comment type="caution">
    <text evidence="5">The sequence shown here is derived from an EMBL/GenBank/DDBJ whole genome shotgun (WGS) entry which is preliminary data.</text>
</comment>
<keyword evidence="2" id="KW-0175">Coiled coil</keyword>
<keyword evidence="1" id="KW-0547">Nucleotide-binding</keyword>
<gene>
    <name evidence="5" type="ORF">CHTY_001505</name>
</gene>
<keyword evidence="3" id="KW-0812">Transmembrane</keyword>
<accession>A0ABS5CY49</accession>
<dbReference type="EMBL" id="JACAOD020000005">
    <property type="protein sequence ID" value="MBP5835900.1"/>
    <property type="molecule type" value="Genomic_DNA"/>
</dbReference>
<dbReference type="PANTHER" id="PTHR23076">
    <property type="entry name" value="METALLOPROTEASE M41 FTSH"/>
    <property type="match status" value="1"/>
</dbReference>
<sequence length="745" mass="87255">MKKNLTNKISKSPFSWSKFSYWLSLLILFLSGLGLLIYHYLIQEKQTKTQSQEKNEQQLEKEESEKIQKKLDELSAKLAEEKTKREELTKQDNILAKKIDDNLFEVETITTKLNEMNQDLTKKFETLTKEERIQKQAEIEQIQKEKDAKVATGKALIEQRKLLHKKQSETESNISQIIQTTTNFESMQGIIYKINQLGNAIIHNQANKRRIQTLLSEAKDNKDQVDNYLNFDRFLDQQITSFEGQVLELQMELEATKTNQIYKYQKNKILFKDVYGMSEEKEKLKDLIYFFKSDNSLVNFDKVRPKGYLLYGPPGTGKTFLIKALCGEANVHFMNLIPAKFDQKYVGEGKEVLEKIWQEAENHDKTIIFIDEIDGLPNRSDENTSSVAANIVNTLLDKLDGFNRSDKKVVLMGATNNLDKIDKALRSRFSKEIYIAPIKDDEIQNFLNSLVKPYNISFHTYSYLKTVAKKLVEYNQTKKEETEKISNRDLTTLIETAYYKTNTHKSELKEKNQPIEPHEVMLPSDLDEALEDVILKTKNPLQEVVKRRQECEEQYQLWRQGMVQYLQKQDKTIVEKTWTFDKLNGICDELRERYVVMKNNIEGDRRNKIEAIFDKKKIPKDLLMGEMDDVFLDTPFSEWKDYFGRSGFYAQDLDNLLWVLYSGCNFDIEHPEDPNIVKIIYKGPKYLIDLDKDYYVGGTVLNTNQFYYDRGVKMPVKKTYHLHFNPVRNTISVFTEKFNTGITEL</sequence>
<dbReference type="Gene3D" id="3.40.50.300">
    <property type="entry name" value="P-loop containing nucleotide triphosphate hydrolases"/>
    <property type="match status" value="1"/>
</dbReference>
<keyword evidence="1" id="KW-0067">ATP-binding</keyword>
<evidence type="ECO:0000256" key="1">
    <source>
        <dbReference type="RuleBase" id="RU003651"/>
    </source>
</evidence>
<reference evidence="5" key="1">
    <citation type="submission" date="2021-04" db="EMBL/GenBank/DDBJ databases">
        <title>Genomic features of Candidatus Phytoplasma meliae isolate ChTYXIII (1SrXIII-G).</title>
        <authorList>
            <person name="Fernandez F.D."/>
            <person name="Conci L.R."/>
        </authorList>
    </citation>
    <scope>NUCLEOTIDE SEQUENCE [LARGE SCALE GENOMIC DNA]</scope>
    <source>
        <strain evidence="5">ChTYXIII-Mo</strain>
    </source>
</reference>
<evidence type="ECO:0000256" key="2">
    <source>
        <dbReference type="SAM" id="Coils"/>
    </source>
</evidence>
<protein>
    <submittedName>
        <fullName evidence="5">AAA family ATPase</fullName>
    </submittedName>
</protein>
<feature type="domain" description="AAA+ ATPase" evidence="4">
    <location>
        <begin position="304"/>
        <end position="439"/>
    </location>
</feature>
<dbReference type="RefSeq" id="WP_203552162.1">
    <property type="nucleotide sequence ID" value="NZ_JACAOD020000005.1"/>
</dbReference>
<dbReference type="SMART" id="SM00382">
    <property type="entry name" value="AAA"/>
    <property type="match status" value="1"/>
</dbReference>
<dbReference type="Pfam" id="PF00004">
    <property type="entry name" value="AAA"/>
    <property type="match status" value="1"/>
</dbReference>
<dbReference type="PANTHER" id="PTHR23076:SF97">
    <property type="entry name" value="ATP-DEPENDENT ZINC METALLOPROTEASE YME1L1"/>
    <property type="match status" value="1"/>
</dbReference>
<dbReference type="InterPro" id="IPR003960">
    <property type="entry name" value="ATPase_AAA_CS"/>
</dbReference>
<evidence type="ECO:0000256" key="3">
    <source>
        <dbReference type="SAM" id="Phobius"/>
    </source>
</evidence>
<organism evidence="5 6">
    <name type="scientific">Candidatus Phytoplasma meliae</name>
    <dbReference type="NCBI Taxonomy" id="1848402"/>
    <lineage>
        <taxon>Bacteria</taxon>
        <taxon>Bacillati</taxon>
        <taxon>Mycoplasmatota</taxon>
        <taxon>Mollicutes</taxon>
        <taxon>Acholeplasmatales</taxon>
        <taxon>Acholeplasmataceae</taxon>
        <taxon>Candidatus Phytoplasma</taxon>
        <taxon>16SrXIII (Mexican periwinkle virescence group)</taxon>
    </lineage>
</organism>
<keyword evidence="3" id="KW-0472">Membrane</keyword>
<evidence type="ECO:0000313" key="6">
    <source>
        <dbReference type="Proteomes" id="UP001195571"/>
    </source>
</evidence>
<dbReference type="InterPro" id="IPR003593">
    <property type="entry name" value="AAA+_ATPase"/>
</dbReference>